<feature type="coiled-coil region" evidence="1">
    <location>
        <begin position="121"/>
        <end position="180"/>
    </location>
</feature>
<dbReference type="EnsemblMetazoa" id="XM_028285433.2">
    <property type="protein sequence ID" value="XP_028141234.1"/>
    <property type="gene ID" value="LOC114335234"/>
</dbReference>
<reference evidence="2" key="2">
    <citation type="submission" date="2025-05" db="UniProtKB">
        <authorList>
            <consortium name="EnsemblMetazoa"/>
        </authorList>
    </citation>
    <scope>IDENTIFICATION</scope>
</reference>
<evidence type="ECO:0000256" key="1">
    <source>
        <dbReference type="SAM" id="Coils"/>
    </source>
</evidence>
<evidence type="ECO:0000313" key="2">
    <source>
        <dbReference type="EnsemblMetazoa" id="XP_028141234.1"/>
    </source>
</evidence>
<evidence type="ECO:0000313" key="4">
    <source>
        <dbReference type="RefSeq" id="XP_028141234.1"/>
    </source>
</evidence>
<evidence type="ECO:0000313" key="3">
    <source>
        <dbReference type="Proteomes" id="UP001652700"/>
    </source>
</evidence>
<dbReference type="Proteomes" id="UP001652700">
    <property type="component" value="Unplaced"/>
</dbReference>
<keyword evidence="1" id="KW-0175">Coiled coil</keyword>
<name>A0A6P7FXE9_DIAVI</name>
<keyword evidence="3" id="KW-1185">Reference proteome</keyword>
<organism evidence="4">
    <name type="scientific">Diabrotica virgifera virgifera</name>
    <name type="common">western corn rootworm</name>
    <dbReference type="NCBI Taxonomy" id="50390"/>
    <lineage>
        <taxon>Eukaryota</taxon>
        <taxon>Metazoa</taxon>
        <taxon>Ecdysozoa</taxon>
        <taxon>Arthropoda</taxon>
        <taxon>Hexapoda</taxon>
        <taxon>Insecta</taxon>
        <taxon>Pterygota</taxon>
        <taxon>Neoptera</taxon>
        <taxon>Endopterygota</taxon>
        <taxon>Coleoptera</taxon>
        <taxon>Polyphaga</taxon>
        <taxon>Cucujiformia</taxon>
        <taxon>Chrysomeloidea</taxon>
        <taxon>Chrysomelidae</taxon>
        <taxon>Galerucinae</taxon>
        <taxon>Diabroticina</taxon>
        <taxon>Diabroticites</taxon>
        <taxon>Diabrotica</taxon>
    </lineage>
</organism>
<gene>
    <name evidence="4" type="primary">LOC114335234</name>
</gene>
<protein>
    <submittedName>
        <fullName evidence="4">Uncharacterized protein LOC114335234 isoform X1</fullName>
    </submittedName>
</protein>
<accession>A0A6P7FXE9</accession>
<feature type="coiled-coil region" evidence="1">
    <location>
        <begin position="48"/>
        <end position="82"/>
    </location>
</feature>
<dbReference type="KEGG" id="dvv:114335234"/>
<sequence length="265" mass="31207">MIDFGKETKRVCEKKFLKGIRNIYALIDELGVSIVKSANLDRLIFMALNADKLKNQNMEMQLNETKRENKQLIDMLQLEDRADKDLSRADSNTSCGTVSLVHLQYKYEELVKNQNGLLKILDIRHNEVRKYQSENARLKEEIEHFKFIIQKYEIEFTKLIDQAKRTKNRKNKKIHKLKTERDTLRVVHNRFVNLLTEQSIEKDNVLTEQLQNASSSEKALLIQEVRKTNILTYENFQLQQKLEYLQSKLNCRKPSTSRTSTSLSQ</sequence>
<dbReference type="AlphaFoldDB" id="A0A6P7FXE9"/>
<dbReference type="RefSeq" id="XP_028141234.1">
    <property type="nucleotide sequence ID" value="XM_028285433.1"/>
</dbReference>
<dbReference type="OrthoDB" id="7405964at2759"/>
<dbReference type="InParanoid" id="A0A6P7FXE9"/>
<reference evidence="4" key="1">
    <citation type="submission" date="2025-04" db="UniProtKB">
        <authorList>
            <consortium name="RefSeq"/>
        </authorList>
    </citation>
    <scope>IDENTIFICATION</scope>
    <source>
        <tissue evidence="4">Whole insect</tissue>
    </source>
</reference>
<proteinExistence type="predicted"/>
<dbReference type="GeneID" id="114335234"/>